<dbReference type="Pfam" id="PF18378">
    <property type="entry name" value="Nup188_C"/>
    <property type="match status" value="1"/>
</dbReference>
<feature type="domain" description="Nuclear pore protein Nup188 C-terminal" evidence="9">
    <location>
        <begin position="1482"/>
        <end position="1857"/>
    </location>
</feature>
<sequence>MAPAEPQPPAEFDLPKCFKGEQQLESWDIVYSALCDPESASKSGHLQAFLTADENLDILSRPWKPFPEPSAQEKTKFEAKTAPISVTPSSNGHYSLDEIKADSLWLSQQARISEYAALRLVMIEWQARPSIQLLSGLTEEEALSVQDAAGLSNLGASTFVPNSSILSAPSGLSLQSDAQFDSPDQRRLRIIDIYHSNRVSILRISQLLVSWGAEKELRATCGNDYRVCASWLEQLGQSIAAKQSQGLSDRSESEALNYCIRAIDTRLDSLDNGFTWDVSETILDAATEKWMTGQVTEIVHILHIALIHADLLTPKFVSAATIEQWFTSMSNREFFLNLQLPSPNQQHLVPLLQLLTSLLSLAILKVNVVLDDLDSGEFNSWEPSSYVLNSVLLENITNVFGYAKQLGPSPATPPAFAWATLTWRLTAQASALEQEREHLLEGQVSSRESIPAPTPLEEAVLALTRLESSDLFDKKLPFQDLAETCSSFGVLELITQLVNLGMSAFGTAVDQISRDRFRFLLLQLLRAALSSGIVAYSPELIVSAHAILTGDRTFRKWIGDDNRRHADPIFDKFFEDDVIRSMLLDEARFRYPYEITPFLKFFSALTRGEKADHDGVPIVARMLAESRTLMQRLPKEFREYTSIREEENANYIALLVELPQFAIRATSSFNGPRRLLSNAPDDTHESMVIPPGTEGNIVDDRTQPFVAIWNYPHSALVYLVRLLSTYMVGKHRVEYASQEPASLESATEITGLLADLLHSSLRSSTSRGEQPICSNDLLEILDIGIDRNQDTVNIVLAIFEQELLRLCQEPGNEGSLELLVNCTHFLQALMIIAPNRVWPWLARSRLLETDGNGGSLASILIGTEMVLGRYDFLIGCIRLFEALVKDAVYKSVARQVPSKALTRLNANASKTSESGTSDKIISNTLLIFGRTLASIFEGSLNWKYVRIEDRLEINIGICRAFYDILKLAYGVDDSPKLSSKLTRIVAPIAEYITELYLSKSENDLPTNPILASLLSGANLDKNSLLTSSAALWKEQTHGTLEFSRILVRVAILLNKPWTHLEQQLFKATPLLARLYATNDDWKSPILLLLESLVRGAVRVADSSDGGSPEKKTHQEPPSLLGHLGSKTAKNFLSILSQLDEPLRMVDIQEDVWNLLSAVVTCKQQWFALYLLTGNTPRETVRSKSKTGSSRNQALLSRALDTLSKLNPDNPGRPWTLFTAMLQFVSFAQNNWSWAMGDLRQHKEFVQRLLIFLKWLQKQPKKLETEMHIWNRSLQIKFASVACEILAMYLHSSRQINDITPLKDIVPSLTYLEENALNLPSYNVSLHSNLKHNLETKIPGVTLANLKRTALFSESFGPMYFYDVAQANRLLEFDSNWTGTRSAGGFRVEVEKANYNIGLVESQVLLLQSWKLLAVELGEVMTKDERLTSILIKVVEGCMEANANSTLPEALFGQLMILRADLAFVLVKKMAKEKVNATETRRLLSPIWDAIRASTPDFDTVFSSDQVHYYRTLLKILYLSLQFFLLPESDTSEEKSLRSSFRGALPTSTKTLVEPVSNQLLEILSNTVAKGFRSLATQLHAEPETVSPSDFALLTALLQNIIAIPEMTTWHAQAALLFSNSNTIRYATSLFSWSDRLTISHNGISDPVYGELSLLFVLSLSSIEALAETMAVEGILSQLNTANLMNYYRRPGGMSPFDSPARLHSIWTKGILPLCLNLLHSVGPAIAGEISSFLNQFPEQLSRACNALNSRLTSKITLSVASEIQSLALISNILDGYRTQGPKLGVIASEIAVLDWDKENVKEDIEGWMARKGALRERIVVIDESDAQLFNKKLSGDGPENMLEARVLDELDAAGDCLGLGRGGQ</sequence>
<proteinExistence type="predicted"/>
<keyword evidence="4" id="KW-0653">Protein transport</keyword>
<dbReference type="OrthoDB" id="102511at2759"/>
<dbReference type="GO" id="GO:0044611">
    <property type="term" value="C:nuclear pore inner ring"/>
    <property type="evidence" value="ECO:0007669"/>
    <property type="project" value="TreeGrafter"/>
</dbReference>
<protein>
    <submittedName>
        <fullName evidence="11">Uncharacterized protein</fullName>
    </submittedName>
</protein>
<keyword evidence="5" id="KW-0811">Translocation</keyword>
<dbReference type="InterPro" id="IPR041634">
    <property type="entry name" value="Nup188_C"/>
</dbReference>
<keyword evidence="6" id="KW-0906">Nuclear pore complex</keyword>
<evidence type="ECO:0000259" key="9">
    <source>
        <dbReference type="Pfam" id="PF18378"/>
    </source>
</evidence>
<feature type="domain" description="Nucleoporin Nup188 N-terminal subdomain III" evidence="10">
    <location>
        <begin position="773"/>
        <end position="1174"/>
    </location>
</feature>
<evidence type="ECO:0000256" key="4">
    <source>
        <dbReference type="ARBA" id="ARBA00022927"/>
    </source>
</evidence>
<comment type="subcellular location">
    <subcellularLocation>
        <location evidence="1">Nucleus</location>
        <location evidence="1">Nuclear pore complex</location>
    </subcellularLocation>
</comment>
<dbReference type="GO" id="GO:0006606">
    <property type="term" value="P:protein import into nucleus"/>
    <property type="evidence" value="ECO:0007669"/>
    <property type="project" value="TreeGrafter"/>
</dbReference>
<dbReference type="InterPro" id="IPR044840">
    <property type="entry name" value="Nup188"/>
</dbReference>
<evidence type="ECO:0000256" key="3">
    <source>
        <dbReference type="ARBA" id="ARBA00022816"/>
    </source>
</evidence>
<keyword evidence="7" id="KW-0539">Nucleus</keyword>
<evidence type="ECO:0000313" key="12">
    <source>
        <dbReference type="Proteomes" id="UP000799757"/>
    </source>
</evidence>
<dbReference type="GO" id="GO:0017056">
    <property type="term" value="F:structural constituent of nuclear pore"/>
    <property type="evidence" value="ECO:0007669"/>
    <property type="project" value="InterPro"/>
</dbReference>
<evidence type="ECO:0000259" key="10">
    <source>
        <dbReference type="Pfam" id="PF21093"/>
    </source>
</evidence>
<keyword evidence="2" id="KW-0813">Transport</keyword>
<evidence type="ECO:0000256" key="8">
    <source>
        <dbReference type="SAM" id="MobiDB-lite"/>
    </source>
</evidence>
<dbReference type="Pfam" id="PF21093">
    <property type="entry name" value="Nup188_N-subdom_III"/>
    <property type="match status" value="1"/>
</dbReference>
<dbReference type="PANTHER" id="PTHR31431">
    <property type="entry name" value="NUCLEOPORIN NUP188 HOMOLOG"/>
    <property type="match status" value="1"/>
</dbReference>
<accession>A0A6A6XNT0</accession>
<dbReference type="GO" id="GO:0006405">
    <property type="term" value="P:RNA export from nucleus"/>
    <property type="evidence" value="ECO:0007669"/>
    <property type="project" value="TreeGrafter"/>
</dbReference>
<evidence type="ECO:0000256" key="5">
    <source>
        <dbReference type="ARBA" id="ARBA00023010"/>
    </source>
</evidence>
<dbReference type="InterPro" id="IPR048883">
    <property type="entry name" value="Nup188_N-subdom_III"/>
</dbReference>
<keyword evidence="12" id="KW-1185">Reference proteome</keyword>
<dbReference type="GO" id="GO:0051028">
    <property type="term" value="P:mRNA transport"/>
    <property type="evidence" value="ECO:0007669"/>
    <property type="project" value="UniProtKB-KW"/>
</dbReference>
<dbReference type="Gene3D" id="1.25.10.70">
    <property type="match status" value="1"/>
</dbReference>
<evidence type="ECO:0000256" key="6">
    <source>
        <dbReference type="ARBA" id="ARBA00023132"/>
    </source>
</evidence>
<name>A0A6A6XNT0_9PLEO</name>
<evidence type="ECO:0000256" key="7">
    <source>
        <dbReference type="ARBA" id="ARBA00023242"/>
    </source>
</evidence>
<keyword evidence="3" id="KW-0509">mRNA transport</keyword>
<feature type="region of interest" description="Disordered" evidence="8">
    <location>
        <begin position="1100"/>
        <end position="1121"/>
    </location>
</feature>
<evidence type="ECO:0000256" key="2">
    <source>
        <dbReference type="ARBA" id="ARBA00022448"/>
    </source>
</evidence>
<gene>
    <name evidence="11" type="ORF">K505DRAFT_371910</name>
</gene>
<dbReference type="PANTHER" id="PTHR31431:SF1">
    <property type="entry name" value="NUCLEOPORIN NUP188"/>
    <property type="match status" value="1"/>
</dbReference>
<organism evidence="11 12">
    <name type="scientific">Melanomma pulvis-pyrius CBS 109.77</name>
    <dbReference type="NCBI Taxonomy" id="1314802"/>
    <lineage>
        <taxon>Eukaryota</taxon>
        <taxon>Fungi</taxon>
        <taxon>Dikarya</taxon>
        <taxon>Ascomycota</taxon>
        <taxon>Pezizomycotina</taxon>
        <taxon>Dothideomycetes</taxon>
        <taxon>Pleosporomycetidae</taxon>
        <taxon>Pleosporales</taxon>
        <taxon>Melanommataceae</taxon>
        <taxon>Melanomma</taxon>
    </lineage>
</organism>
<dbReference type="EMBL" id="MU001789">
    <property type="protein sequence ID" value="KAF2798196.1"/>
    <property type="molecule type" value="Genomic_DNA"/>
</dbReference>
<evidence type="ECO:0000313" key="11">
    <source>
        <dbReference type="EMBL" id="KAF2798196.1"/>
    </source>
</evidence>
<dbReference type="Proteomes" id="UP000799757">
    <property type="component" value="Unassembled WGS sequence"/>
</dbReference>
<dbReference type="Pfam" id="PF21094">
    <property type="entry name" value="Nup188_SH3-like"/>
    <property type="match status" value="1"/>
</dbReference>
<evidence type="ECO:0000256" key="1">
    <source>
        <dbReference type="ARBA" id="ARBA00004567"/>
    </source>
</evidence>
<reference evidence="11" key="1">
    <citation type="journal article" date="2020" name="Stud. Mycol.">
        <title>101 Dothideomycetes genomes: a test case for predicting lifestyles and emergence of pathogens.</title>
        <authorList>
            <person name="Haridas S."/>
            <person name="Albert R."/>
            <person name="Binder M."/>
            <person name="Bloem J."/>
            <person name="Labutti K."/>
            <person name="Salamov A."/>
            <person name="Andreopoulos B."/>
            <person name="Baker S."/>
            <person name="Barry K."/>
            <person name="Bills G."/>
            <person name="Bluhm B."/>
            <person name="Cannon C."/>
            <person name="Castanera R."/>
            <person name="Culley D."/>
            <person name="Daum C."/>
            <person name="Ezra D."/>
            <person name="Gonzalez J."/>
            <person name="Henrissat B."/>
            <person name="Kuo A."/>
            <person name="Liang C."/>
            <person name="Lipzen A."/>
            <person name="Lutzoni F."/>
            <person name="Magnuson J."/>
            <person name="Mondo S."/>
            <person name="Nolan M."/>
            <person name="Ohm R."/>
            <person name="Pangilinan J."/>
            <person name="Park H.-J."/>
            <person name="Ramirez L."/>
            <person name="Alfaro M."/>
            <person name="Sun H."/>
            <person name="Tritt A."/>
            <person name="Yoshinaga Y."/>
            <person name="Zwiers L.-H."/>
            <person name="Turgeon B."/>
            <person name="Goodwin S."/>
            <person name="Spatafora J."/>
            <person name="Crous P."/>
            <person name="Grigoriev I."/>
        </authorList>
    </citation>
    <scope>NUCLEOTIDE SEQUENCE</scope>
    <source>
        <strain evidence="11">CBS 109.77</strain>
    </source>
</reference>